<dbReference type="PRINTS" id="PR00344">
    <property type="entry name" value="BCTRLSENSOR"/>
</dbReference>
<dbReference type="SUPFAM" id="SSF55781">
    <property type="entry name" value="GAF domain-like"/>
    <property type="match status" value="1"/>
</dbReference>
<keyword evidence="9" id="KW-0472">Membrane</keyword>
<dbReference type="PANTHER" id="PTHR43065:SF10">
    <property type="entry name" value="PEROXIDE STRESS-ACTIVATED HISTIDINE KINASE MAK3"/>
    <property type="match status" value="1"/>
</dbReference>
<dbReference type="EMBL" id="AAVT01000011">
    <property type="protein sequence ID" value="EAW29999.1"/>
    <property type="molecule type" value="Genomic_DNA"/>
</dbReference>
<evidence type="ECO:0000256" key="3">
    <source>
        <dbReference type="ARBA" id="ARBA00022553"/>
    </source>
</evidence>
<name>A0YGF8_9GAMM</name>
<keyword evidence="4" id="KW-0808">Transferase</keyword>
<keyword evidence="9" id="KW-0812">Transmembrane</keyword>
<dbReference type="InterPro" id="IPR005467">
    <property type="entry name" value="His_kinase_dom"/>
</dbReference>
<dbReference type="Pfam" id="PF02518">
    <property type="entry name" value="HATPase_c"/>
    <property type="match status" value="1"/>
</dbReference>
<evidence type="ECO:0000256" key="1">
    <source>
        <dbReference type="ARBA" id="ARBA00000085"/>
    </source>
</evidence>
<protein>
    <recommendedName>
        <fullName evidence="2">histidine kinase</fullName>
        <ecNumber evidence="2">2.7.13.3</ecNumber>
    </recommendedName>
</protein>
<feature type="transmembrane region" description="Helical" evidence="9">
    <location>
        <begin position="103"/>
        <end position="122"/>
    </location>
</feature>
<evidence type="ECO:0000256" key="6">
    <source>
        <dbReference type="ARBA" id="ARBA00022777"/>
    </source>
</evidence>
<dbReference type="PANTHER" id="PTHR43065">
    <property type="entry name" value="SENSOR HISTIDINE KINASE"/>
    <property type="match status" value="1"/>
</dbReference>
<keyword evidence="6 11" id="KW-0418">Kinase</keyword>
<dbReference type="NCBIfam" id="TIGR02916">
    <property type="entry name" value="PEP_his_kin"/>
    <property type="match status" value="1"/>
</dbReference>
<dbReference type="GO" id="GO:0004673">
    <property type="term" value="F:protein histidine kinase activity"/>
    <property type="evidence" value="ECO:0007669"/>
    <property type="project" value="UniProtKB-EC"/>
</dbReference>
<reference evidence="11 12" key="1">
    <citation type="journal article" date="2010" name="J. Bacteriol.">
        <title>Genome sequence of the oligotrophic marine Gammaproteobacterium HTCC2143, isolated from the Oregon Coast.</title>
        <authorList>
            <person name="Oh H.M."/>
            <person name="Kang I."/>
            <person name="Ferriera S."/>
            <person name="Giovannoni S.J."/>
            <person name="Cho J.C."/>
        </authorList>
    </citation>
    <scope>NUCLEOTIDE SEQUENCE [LARGE SCALE GENOMIC DNA]</scope>
    <source>
        <strain evidence="11 12">HTCC2143</strain>
    </source>
</reference>
<evidence type="ECO:0000256" key="4">
    <source>
        <dbReference type="ARBA" id="ARBA00022679"/>
    </source>
</evidence>
<evidence type="ECO:0000313" key="12">
    <source>
        <dbReference type="Proteomes" id="UP000004931"/>
    </source>
</evidence>
<keyword evidence="7" id="KW-0067">ATP-binding</keyword>
<organism evidence="11 12">
    <name type="scientific">marine gamma proteobacterium HTCC2143</name>
    <dbReference type="NCBI Taxonomy" id="247633"/>
    <lineage>
        <taxon>Bacteria</taxon>
        <taxon>Pseudomonadati</taxon>
        <taxon>Pseudomonadota</taxon>
        <taxon>Gammaproteobacteria</taxon>
        <taxon>Cellvibrionales</taxon>
        <taxon>Spongiibacteraceae</taxon>
        <taxon>BD1-7 clade</taxon>
    </lineage>
</organism>
<proteinExistence type="predicted"/>
<accession>A0YGF8</accession>
<dbReference type="eggNOG" id="COG2205">
    <property type="taxonomic scope" value="Bacteria"/>
</dbReference>
<gene>
    <name evidence="11" type="ORF">GP2143_01100</name>
</gene>
<evidence type="ECO:0000313" key="11">
    <source>
        <dbReference type="EMBL" id="EAW29999.1"/>
    </source>
</evidence>
<feature type="transmembrane region" description="Helical" evidence="9">
    <location>
        <begin position="128"/>
        <end position="147"/>
    </location>
</feature>
<comment type="catalytic activity">
    <reaction evidence="1">
        <text>ATP + protein L-histidine = ADP + protein N-phospho-L-histidine.</text>
        <dbReference type="EC" id="2.7.13.3"/>
    </reaction>
</comment>
<dbReference type="OrthoDB" id="9785691at2"/>
<feature type="transmembrane region" description="Helical" evidence="9">
    <location>
        <begin position="226"/>
        <end position="250"/>
    </location>
</feature>
<dbReference type="Gene3D" id="3.30.565.10">
    <property type="entry name" value="Histidine kinase-like ATPase, C-terminal domain"/>
    <property type="match status" value="1"/>
</dbReference>
<evidence type="ECO:0000256" key="9">
    <source>
        <dbReference type="SAM" id="Phobius"/>
    </source>
</evidence>
<evidence type="ECO:0000256" key="2">
    <source>
        <dbReference type="ARBA" id="ARBA00012438"/>
    </source>
</evidence>
<dbReference type="GO" id="GO:0005524">
    <property type="term" value="F:ATP binding"/>
    <property type="evidence" value="ECO:0007669"/>
    <property type="project" value="UniProtKB-KW"/>
</dbReference>
<dbReference type="PROSITE" id="PS50109">
    <property type="entry name" value="HIS_KIN"/>
    <property type="match status" value="1"/>
</dbReference>
<dbReference type="InterPro" id="IPR003018">
    <property type="entry name" value="GAF"/>
</dbReference>
<keyword evidence="8" id="KW-0902">Two-component regulatory system</keyword>
<dbReference type="EC" id="2.7.13.3" evidence="2"/>
<dbReference type="SUPFAM" id="SSF55874">
    <property type="entry name" value="ATPase domain of HSP90 chaperone/DNA topoisomerase II/histidine kinase"/>
    <property type="match status" value="1"/>
</dbReference>
<comment type="caution">
    <text evidence="11">The sequence shown here is derived from an EMBL/GenBank/DDBJ whole genome shotgun (WGS) entry which is preliminary data.</text>
</comment>
<dbReference type="STRING" id="247633.GP2143_01100"/>
<feature type="transmembrane region" description="Helical" evidence="9">
    <location>
        <begin position="74"/>
        <end position="91"/>
    </location>
</feature>
<dbReference type="GO" id="GO:0000160">
    <property type="term" value="P:phosphorelay signal transduction system"/>
    <property type="evidence" value="ECO:0007669"/>
    <property type="project" value="UniProtKB-KW"/>
</dbReference>
<dbReference type="Gene3D" id="3.30.450.40">
    <property type="match status" value="1"/>
</dbReference>
<keyword evidence="12" id="KW-1185">Reference proteome</keyword>
<dbReference type="Pfam" id="PF13185">
    <property type="entry name" value="GAF_2"/>
    <property type="match status" value="1"/>
</dbReference>
<feature type="transmembrane region" description="Helical" evidence="9">
    <location>
        <begin position="256"/>
        <end position="277"/>
    </location>
</feature>
<dbReference type="InterPro" id="IPR004358">
    <property type="entry name" value="Sig_transdc_His_kin-like_C"/>
</dbReference>
<feature type="transmembrane region" description="Helical" evidence="9">
    <location>
        <begin position="36"/>
        <end position="54"/>
    </location>
</feature>
<dbReference type="InterPro" id="IPR029016">
    <property type="entry name" value="GAF-like_dom_sf"/>
</dbReference>
<dbReference type="InterPro" id="IPR014265">
    <property type="entry name" value="XrtA/PrsK"/>
</dbReference>
<dbReference type="InterPro" id="IPR036890">
    <property type="entry name" value="HATPase_C_sf"/>
</dbReference>
<dbReference type="AlphaFoldDB" id="A0YGF8"/>
<evidence type="ECO:0000256" key="7">
    <source>
        <dbReference type="ARBA" id="ARBA00022840"/>
    </source>
</evidence>
<keyword evidence="9" id="KW-1133">Transmembrane helix</keyword>
<feature type="transmembrane region" description="Helical" evidence="9">
    <location>
        <begin position="6"/>
        <end position="29"/>
    </location>
</feature>
<feature type="domain" description="Histidine kinase" evidence="10">
    <location>
        <begin position="479"/>
        <end position="681"/>
    </location>
</feature>
<evidence type="ECO:0000259" key="10">
    <source>
        <dbReference type="PROSITE" id="PS50109"/>
    </source>
</evidence>
<dbReference type="SMART" id="SM00387">
    <property type="entry name" value="HATPase_c"/>
    <property type="match status" value="1"/>
</dbReference>
<sequence>MDENYIAFISYSVGGACFAALTLLLAYLCKQKLVHPFLVFASLCSLLWSAAIAANYQHFTLPREGLLLLETLRYASWIVALMVSLQFATGQRLPRIFRAMLHSLWLISFILIGTLIVLKNPLLNDGNLLIWNGLILAIAGLVAVEQLYRNARHQRMMKLLSICIGALFAYDLYLFSYSLIFTEIDKGLWQSRGAVNGLAALLMTLGAITVARQNPQRSVFSVSRPVAFYTTSISAAGGFLALIALGGYYVQLYGGRWGSVVQIAILFSAFVSLLALFGSTTIRSKVNVWINKNFFRHKYDYRKEWLQLINSLTHSDTDEDFNERAITVVASIFKSQGGCLWLEDSGFYRPIKALGMPLPDARHCEPIETPFCRAMQQQEWVFSTHTSLPNFPEDINKRLPEWVKSIPNLWLVLPLLTEKRLLGFIILTEPSTDASVTWEDLDLLKAVGRQVASYLDRHEASEQLARAQQFDAFNKLTAFVMHDLKNLIAQQALVVENAAKHKENPAFVEDAIKTIDNSVGRMSNLLRKLQQQKTTDIERLQLHKILIDAVQKCQSNRPSPSLRLETQSVKVEADRDHLTMILANIIKNAQEATAVSGFVDVTLREDGKNAIITVEDNGAGMDNEFVQNRLFKPFDTTKSGKGMGIGVYQTREFIAGLGGRVEVESAVNEGTTFTITIPVSTLKA</sequence>
<keyword evidence="3" id="KW-0597">Phosphoprotein</keyword>
<dbReference type="InterPro" id="IPR003594">
    <property type="entry name" value="HATPase_dom"/>
</dbReference>
<keyword evidence="5" id="KW-0547">Nucleotide-binding</keyword>
<evidence type="ECO:0000256" key="5">
    <source>
        <dbReference type="ARBA" id="ARBA00022741"/>
    </source>
</evidence>
<dbReference type="Proteomes" id="UP000004931">
    <property type="component" value="Unassembled WGS sequence"/>
</dbReference>
<evidence type="ECO:0000256" key="8">
    <source>
        <dbReference type="ARBA" id="ARBA00023012"/>
    </source>
</evidence>
<feature type="transmembrane region" description="Helical" evidence="9">
    <location>
        <begin position="159"/>
        <end position="181"/>
    </location>
</feature>